<reference evidence="1" key="1">
    <citation type="submission" date="2023-11" db="EMBL/GenBank/DDBJ databases">
        <authorList>
            <person name="Poullet M."/>
        </authorList>
    </citation>
    <scope>NUCLEOTIDE SEQUENCE</scope>
    <source>
        <strain evidence="1">E1834</strain>
    </source>
</reference>
<dbReference type="EMBL" id="CAVMJV010000043">
    <property type="protein sequence ID" value="CAK5080948.1"/>
    <property type="molecule type" value="Genomic_DNA"/>
</dbReference>
<comment type="caution">
    <text evidence="1">The sequence shown here is derived from an EMBL/GenBank/DDBJ whole genome shotgun (WGS) entry which is preliminary data.</text>
</comment>
<name>A0ACB0ZRN0_MELEN</name>
<accession>A0ACB0ZRN0</accession>
<keyword evidence="2" id="KW-1185">Reference proteome</keyword>
<evidence type="ECO:0000313" key="2">
    <source>
        <dbReference type="Proteomes" id="UP001497535"/>
    </source>
</evidence>
<organism evidence="1 2">
    <name type="scientific">Meloidogyne enterolobii</name>
    <name type="common">Root-knot nematode worm</name>
    <name type="synonym">Meloidogyne mayaguensis</name>
    <dbReference type="NCBI Taxonomy" id="390850"/>
    <lineage>
        <taxon>Eukaryota</taxon>
        <taxon>Metazoa</taxon>
        <taxon>Ecdysozoa</taxon>
        <taxon>Nematoda</taxon>
        <taxon>Chromadorea</taxon>
        <taxon>Rhabditida</taxon>
        <taxon>Tylenchina</taxon>
        <taxon>Tylenchomorpha</taxon>
        <taxon>Tylenchoidea</taxon>
        <taxon>Meloidogynidae</taxon>
        <taxon>Meloidogyninae</taxon>
        <taxon>Meloidogyne</taxon>
    </lineage>
</organism>
<dbReference type="Proteomes" id="UP001497535">
    <property type="component" value="Unassembled WGS sequence"/>
</dbReference>
<sequence>MSTRSLVDIHKLFFLVILLFLCNEIFLLFFSNIGYVGILLIIIPFRICRHL</sequence>
<proteinExistence type="predicted"/>
<gene>
    <name evidence="1" type="ORF">MENTE1834_LOCUS28157</name>
</gene>
<evidence type="ECO:0000313" key="1">
    <source>
        <dbReference type="EMBL" id="CAK5080948.1"/>
    </source>
</evidence>
<protein>
    <submittedName>
        <fullName evidence="1">Uncharacterized protein</fullName>
    </submittedName>
</protein>